<proteinExistence type="predicted"/>
<dbReference type="AlphaFoldDB" id="A0A918IBZ6"/>
<sequence>MAGCPEAVQAQEDHRRLLRRSPVAGSSFEVAEAVTAWWWAQKWPEERLSPMRPEAAVPAGEDPQRWRILARDLVTYPETVTLARLLASPAWQLRVAADGGGHLPYRLADVPCVPSELGHRLRRSWLTERLAACTHGPLFAWTYQCVRRRMLVQTYYLQLRLRGRGILGCN</sequence>
<dbReference type="EMBL" id="BMTD01000005">
    <property type="protein sequence ID" value="GGU93475.1"/>
    <property type="molecule type" value="Genomic_DNA"/>
</dbReference>
<accession>A0A918IBZ6</accession>
<evidence type="ECO:0000313" key="1">
    <source>
        <dbReference type="EMBL" id="GGU93475.1"/>
    </source>
</evidence>
<dbReference type="Proteomes" id="UP000618795">
    <property type="component" value="Unassembled WGS sequence"/>
</dbReference>
<keyword evidence="2" id="KW-1185">Reference proteome</keyword>
<evidence type="ECO:0000313" key="2">
    <source>
        <dbReference type="Proteomes" id="UP000618795"/>
    </source>
</evidence>
<protein>
    <submittedName>
        <fullName evidence="1">Uncharacterized protein</fullName>
    </submittedName>
</protein>
<reference evidence="1" key="1">
    <citation type="journal article" date="2014" name="Int. J. Syst. Evol. Microbiol.">
        <title>Complete genome sequence of Corynebacterium casei LMG S-19264T (=DSM 44701T), isolated from a smear-ripened cheese.</title>
        <authorList>
            <consortium name="US DOE Joint Genome Institute (JGI-PGF)"/>
            <person name="Walter F."/>
            <person name="Albersmeier A."/>
            <person name="Kalinowski J."/>
            <person name="Ruckert C."/>
        </authorList>
    </citation>
    <scope>NUCLEOTIDE SEQUENCE</scope>
    <source>
        <strain evidence="1">JCM 4369</strain>
    </source>
</reference>
<reference evidence="1" key="2">
    <citation type="submission" date="2020-09" db="EMBL/GenBank/DDBJ databases">
        <authorList>
            <person name="Sun Q."/>
            <person name="Ohkuma M."/>
        </authorList>
    </citation>
    <scope>NUCLEOTIDE SEQUENCE</scope>
    <source>
        <strain evidence="1">JCM 4369</strain>
    </source>
</reference>
<gene>
    <name evidence="1" type="ORF">GCM10010260_30600</name>
</gene>
<dbReference type="RefSeq" id="WP_191874093.1">
    <property type="nucleotide sequence ID" value="NZ_BMTD01000005.1"/>
</dbReference>
<name>A0A918IBZ6_9ACTN</name>
<comment type="caution">
    <text evidence="1">The sequence shown here is derived from an EMBL/GenBank/DDBJ whole genome shotgun (WGS) entry which is preliminary data.</text>
</comment>
<organism evidence="1 2">
    <name type="scientific">Streptomyces filipinensis</name>
    <dbReference type="NCBI Taxonomy" id="66887"/>
    <lineage>
        <taxon>Bacteria</taxon>
        <taxon>Bacillati</taxon>
        <taxon>Actinomycetota</taxon>
        <taxon>Actinomycetes</taxon>
        <taxon>Kitasatosporales</taxon>
        <taxon>Streptomycetaceae</taxon>
        <taxon>Streptomyces</taxon>
    </lineage>
</organism>